<accession>A0A4D9E372</accession>
<evidence type="ECO:0000313" key="3">
    <source>
        <dbReference type="Proteomes" id="UP000297703"/>
    </source>
</evidence>
<evidence type="ECO:0000313" key="2">
    <source>
        <dbReference type="EMBL" id="TFK03987.1"/>
    </source>
</evidence>
<dbReference type="Proteomes" id="UP000297703">
    <property type="component" value="Unassembled WGS sequence"/>
</dbReference>
<gene>
    <name evidence="2" type="ORF">DR999_PMT13549</name>
</gene>
<keyword evidence="3" id="KW-1185">Reference proteome</keyword>
<protein>
    <submittedName>
        <fullName evidence="2">Uncharacterized protein</fullName>
    </submittedName>
</protein>
<organism evidence="2 3">
    <name type="scientific">Platysternon megacephalum</name>
    <name type="common">big-headed turtle</name>
    <dbReference type="NCBI Taxonomy" id="55544"/>
    <lineage>
        <taxon>Eukaryota</taxon>
        <taxon>Metazoa</taxon>
        <taxon>Chordata</taxon>
        <taxon>Craniata</taxon>
        <taxon>Vertebrata</taxon>
        <taxon>Euteleostomi</taxon>
        <taxon>Archelosauria</taxon>
        <taxon>Testudinata</taxon>
        <taxon>Testudines</taxon>
        <taxon>Cryptodira</taxon>
        <taxon>Durocryptodira</taxon>
        <taxon>Testudinoidea</taxon>
        <taxon>Platysternidae</taxon>
        <taxon>Platysternon</taxon>
    </lineage>
</organism>
<dbReference type="EMBL" id="QXTE01000148">
    <property type="protein sequence ID" value="TFK03987.1"/>
    <property type="molecule type" value="Genomic_DNA"/>
</dbReference>
<feature type="region of interest" description="Disordered" evidence="1">
    <location>
        <begin position="41"/>
        <end position="63"/>
    </location>
</feature>
<reference evidence="2 3" key="2">
    <citation type="submission" date="2019-04" db="EMBL/GenBank/DDBJ databases">
        <title>The genome sequence of big-headed turtle.</title>
        <authorList>
            <person name="Gong S."/>
        </authorList>
    </citation>
    <scope>NUCLEOTIDE SEQUENCE [LARGE SCALE GENOMIC DNA]</scope>
    <source>
        <strain evidence="2">DO16091913</strain>
        <tissue evidence="2">Muscle</tissue>
    </source>
</reference>
<reference evidence="2 3" key="1">
    <citation type="submission" date="2019-04" db="EMBL/GenBank/DDBJ databases">
        <title>Draft genome of the big-headed turtle Platysternon megacephalum.</title>
        <authorList>
            <person name="Gong S."/>
        </authorList>
    </citation>
    <scope>NUCLEOTIDE SEQUENCE [LARGE SCALE GENOMIC DNA]</scope>
    <source>
        <strain evidence="2">DO16091913</strain>
        <tissue evidence="2">Muscle</tissue>
    </source>
</reference>
<comment type="caution">
    <text evidence="2">The sequence shown here is derived from an EMBL/GenBank/DDBJ whole genome shotgun (WGS) entry which is preliminary data.</text>
</comment>
<proteinExistence type="predicted"/>
<evidence type="ECO:0000256" key="1">
    <source>
        <dbReference type="SAM" id="MobiDB-lite"/>
    </source>
</evidence>
<sequence length="148" mass="15697">MWEGWSLPLRIRSTAGACEGASQHHSSTPAQPFPALPQDPAAWAPREPSPSATALSGEWLMGMGPHPATPVRSICKCHGEKRTRVLTLPPQCLEASDSAVSLALAFAVRGVKQAPSLPRRCAADPPRRSEGPVCRGRITHAPAVSILL</sequence>
<name>A0A4D9E372_9SAUR</name>
<dbReference type="AlphaFoldDB" id="A0A4D9E372"/>